<dbReference type="GO" id="GO:0010041">
    <property type="term" value="P:response to iron(III) ion"/>
    <property type="evidence" value="ECO:0007669"/>
    <property type="project" value="TreeGrafter"/>
</dbReference>
<feature type="transmembrane region" description="Helical" evidence="9">
    <location>
        <begin position="352"/>
        <end position="371"/>
    </location>
</feature>
<sequence>MGGMSTTARLAPTLRNPPGATTATAPTRDNRAVSSWWTGRGFRGVSLAALLVAVGCLYIIGLSASGWANSFYSAAAQAGSLSWKALFFGSSDAANFITVDKPPAFLWIIGLSVRSFGVNSWAILVPEALEGVAAVAVLYFTIRRVLAHGGFRDVTPATNALHNHAHWAAMAGAPVFALTPSATLMFRYNNPDALLVLLLVISAYCTLRATEKAEGQKGARKWLILAGVAVGFGFLTKMLQALLILPALVVAYAVASRRSWGRKIVDLLAAFVAMIVSAGWYIAIFELVPTSSRPYMGGTQTNSFLELVFGYNGFGRITGNETGAVVPGGTTGAGSWGSTGLTRLFIGTSGGMVTWLIPAALILAGFAVALLGRGAWRNLAVPFRDAGRRDPQPSRADVRSTQTLAGLIVMAGTMVVTYLTFAYMAGIYHDYYTVALTPWIGGTVALGAAVCWRQRRRLVARIGLAVATLATSAWAIYLLSQAGGSWLWLAGVAGVAGLAGAILLLLADRVIPALARTGVVLALIAALAGPTGYSINTAATAHSGAIITAGPVSGGMGGMGGGPGGGQGGRQAGGQGGPGAQQGGAQQGGPGANGNQGTRQGGTQQGGAQQGGPGVRALSSETLAEIWVP</sequence>
<dbReference type="PANTHER" id="PTHR33908:SF3">
    <property type="entry name" value="UNDECAPRENYL PHOSPHATE-ALPHA-4-AMINO-4-DEOXY-L-ARABINOSE ARABINOSYL TRANSFERASE"/>
    <property type="match status" value="1"/>
</dbReference>
<feature type="transmembrane region" description="Helical" evidence="9">
    <location>
        <begin position="267"/>
        <end position="288"/>
    </location>
</feature>
<keyword evidence="4" id="KW-0808">Transferase</keyword>
<dbReference type="HOGENOM" id="CLU_007261_1_0_11"/>
<evidence type="ECO:0000256" key="6">
    <source>
        <dbReference type="ARBA" id="ARBA00022989"/>
    </source>
</evidence>
<evidence type="ECO:0000256" key="2">
    <source>
        <dbReference type="ARBA" id="ARBA00022475"/>
    </source>
</evidence>
<feature type="transmembrane region" description="Helical" evidence="9">
    <location>
        <begin position="193"/>
        <end position="210"/>
    </location>
</feature>
<feature type="transmembrane region" description="Helical" evidence="9">
    <location>
        <begin position="431"/>
        <end position="451"/>
    </location>
</feature>
<feature type="domain" description="Glycosyltransferase RgtA/B/C/D-like" evidence="10">
    <location>
        <begin position="100"/>
        <end position="147"/>
    </location>
</feature>
<dbReference type="Proteomes" id="UP000000214">
    <property type="component" value="Chromosome"/>
</dbReference>
<dbReference type="PATRIC" id="fig|1171373.8.peg.155"/>
<feature type="transmembrane region" description="Helical" evidence="9">
    <location>
        <begin position="404"/>
        <end position="425"/>
    </location>
</feature>
<evidence type="ECO:0000313" key="11">
    <source>
        <dbReference type="EMBL" id="AFV88006.1"/>
    </source>
</evidence>
<feature type="transmembrane region" description="Helical" evidence="9">
    <location>
        <begin position="44"/>
        <end position="64"/>
    </location>
</feature>
<dbReference type="eggNOG" id="COG1807">
    <property type="taxonomic scope" value="Bacteria"/>
</dbReference>
<evidence type="ECO:0000256" key="3">
    <source>
        <dbReference type="ARBA" id="ARBA00022676"/>
    </source>
</evidence>
<proteinExistence type="predicted"/>
<organism evidence="11 12">
    <name type="scientific">Acidipropionibacterium acidipropionici (strain ATCC 4875 / DSM 20272 / JCM 6432 / NBRC 12425 / NCIMB 8070 / 4)</name>
    <name type="common">Propionibacterium acidipropionici</name>
    <dbReference type="NCBI Taxonomy" id="1171373"/>
    <lineage>
        <taxon>Bacteria</taxon>
        <taxon>Bacillati</taxon>
        <taxon>Actinomycetota</taxon>
        <taxon>Actinomycetes</taxon>
        <taxon>Propionibacteriales</taxon>
        <taxon>Propionibacteriaceae</taxon>
        <taxon>Acidipropionibacterium</taxon>
    </lineage>
</organism>
<dbReference type="EMBL" id="CP003493">
    <property type="protein sequence ID" value="AFV88006.1"/>
    <property type="molecule type" value="Genomic_DNA"/>
</dbReference>
<keyword evidence="2" id="KW-1003">Cell membrane</keyword>
<dbReference type="Pfam" id="PF13231">
    <property type="entry name" value="PMT_2"/>
    <property type="match status" value="2"/>
</dbReference>
<evidence type="ECO:0000256" key="1">
    <source>
        <dbReference type="ARBA" id="ARBA00004651"/>
    </source>
</evidence>
<evidence type="ECO:0000256" key="7">
    <source>
        <dbReference type="ARBA" id="ARBA00023136"/>
    </source>
</evidence>
<accession>K7RNX8</accession>
<feature type="domain" description="Glycosyltransferase RgtA/B/C/D-like" evidence="10">
    <location>
        <begin position="166"/>
        <end position="278"/>
    </location>
</feature>
<keyword evidence="6 9" id="KW-1133">Transmembrane helix</keyword>
<feature type="transmembrane region" description="Helical" evidence="9">
    <location>
        <begin position="222"/>
        <end position="255"/>
    </location>
</feature>
<evidence type="ECO:0000259" key="10">
    <source>
        <dbReference type="Pfam" id="PF13231"/>
    </source>
</evidence>
<protein>
    <submittedName>
        <fullName evidence="11">Integral membrane protein</fullName>
    </submittedName>
</protein>
<feature type="transmembrane region" description="Helical" evidence="9">
    <location>
        <begin position="513"/>
        <end position="533"/>
    </location>
</feature>
<evidence type="ECO:0000256" key="5">
    <source>
        <dbReference type="ARBA" id="ARBA00022692"/>
    </source>
</evidence>
<comment type="subcellular location">
    <subcellularLocation>
        <location evidence="1">Cell membrane</location>
        <topology evidence="1">Multi-pass membrane protein</topology>
    </subcellularLocation>
</comment>
<evidence type="ECO:0000313" key="12">
    <source>
        <dbReference type="Proteomes" id="UP000000214"/>
    </source>
</evidence>
<dbReference type="GO" id="GO:0016763">
    <property type="term" value="F:pentosyltransferase activity"/>
    <property type="evidence" value="ECO:0007669"/>
    <property type="project" value="TreeGrafter"/>
</dbReference>
<dbReference type="PANTHER" id="PTHR33908">
    <property type="entry name" value="MANNOSYLTRANSFERASE YKCB-RELATED"/>
    <property type="match status" value="1"/>
</dbReference>
<evidence type="ECO:0000256" key="8">
    <source>
        <dbReference type="SAM" id="MobiDB-lite"/>
    </source>
</evidence>
<dbReference type="GO" id="GO:0005886">
    <property type="term" value="C:plasma membrane"/>
    <property type="evidence" value="ECO:0007669"/>
    <property type="project" value="UniProtKB-SubCell"/>
</dbReference>
<feature type="transmembrane region" description="Helical" evidence="9">
    <location>
        <begin position="458"/>
        <end position="480"/>
    </location>
</feature>
<name>K7RNX8_ACIA4</name>
<keyword evidence="5 9" id="KW-0812">Transmembrane</keyword>
<feature type="region of interest" description="Disordered" evidence="8">
    <location>
        <begin position="557"/>
        <end position="629"/>
    </location>
</feature>
<dbReference type="KEGG" id="pbo:PACID_01550"/>
<feature type="transmembrane region" description="Helical" evidence="9">
    <location>
        <begin position="486"/>
        <end position="506"/>
    </location>
</feature>
<feature type="compositionally biased region" description="Gly residues" evidence="8">
    <location>
        <begin position="557"/>
        <end position="614"/>
    </location>
</feature>
<evidence type="ECO:0000256" key="9">
    <source>
        <dbReference type="SAM" id="Phobius"/>
    </source>
</evidence>
<evidence type="ECO:0000256" key="4">
    <source>
        <dbReference type="ARBA" id="ARBA00022679"/>
    </source>
</evidence>
<dbReference type="InterPro" id="IPR050297">
    <property type="entry name" value="LipidA_mod_glycosyltrf_83"/>
</dbReference>
<reference evidence="11 12" key="1">
    <citation type="journal article" date="2012" name="BMC Genomics">
        <title>The genome sequence of Propionibacterium acidipropionici provides insights into its biotechnological and industrial potential.</title>
        <authorList>
            <person name="Parizzi L.P."/>
            <person name="Grassi M.C."/>
            <person name="Llerena L.A."/>
            <person name="Carazzolle M.F."/>
            <person name="Queiroz V.L."/>
            <person name="Lunardi I."/>
            <person name="Zeidler A.F."/>
            <person name="Teixeira P.J."/>
            <person name="Mieczkowski P."/>
            <person name="Rincones J."/>
            <person name="Pereira G.A."/>
        </authorList>
    </citation>
    <scope>NUCLEOTIDE SEQUENCE [LARGE SCALE GENOMIC DNA]</scope>
    <source>
        <strain evidence="12">ATCC 4875 / DSM 20272 / JCM 6432 / NBRC 12425 / NCIMB 8070</strain>
    </source>
</reference>
<dbReference type="InterPro" id="IPR038731">
    <property type="entry name" value="RgtA/B/C-like"/>
</dbReference>
<feature type="transmembrane region" description="Helical" evidence="9">
    <location>
        <begin position="121"/>
        <end position="142"/>
    </location>
</feature>
<gene>
    <name evidence="11" type="ordered locus">PACID_01550</name>
</gene>
<dbReference type="STRING" id="1171373.PACID_01550"/>
<keyword evidence="7 9" id="KW-0472">Membrane</keyword>
<dbReference type="AlphaFoldDB" id="K7RNX8"/>
<dbReference type="GO" id="GO:0009103">
    <property type="term" value="P:lipopolysaccharide biosynthetic process"/>
    <property type="evidence" value="ECO:0007669"/>
    <property type="project" value="UniProtKB-ARBA"/>
</dbReference>
<keyword evidence="3" id="KW-0328">Glycosyltransferase</keyword>